<dbReference type="InterPro" id="IPR038765">
    <property type="entry name" value="Papain-like_cys_pep_sf"/>
</dbReference>
<keyword evidence="3" id="KW-1185">Reference proteome</keyword>
<reference evidence="2 3" key="1">
    <citation type="submission" date="2020-06" db="EMBL/GenBank/DDBJ databases">
        <authorList>
            <person name="Chanama M."/>
        </authorList>
    </citation>
    <scope>NUCLEOTIDE SEQUENCE [LARGE SCALE GENOMIC DNA]</scope>
    <source>
        <strain evidence="2 3">TBRC6557</strain>
    </source>
</reference>
<dbReference type="AlphaFoldDB" id="A0A7Y6M8M4"/>
<dbReference type="InterPro" id="IPR002931">
    <property type="entry name" value="Transglutaminase-like"/>
</dbReference>
<evidence type="ECO:0000313" key="3">
    <source>
        <dbReference type="Proteomes" id="UP000546126"/>
    </source>
</evidence>
<sequence length="148" mass="16536">MPTLIHEHTVALFAELSDVAFYLLPAVLRDDVGFLRTNRMGECSLMARELVRIARQSGLEARTSYGLIVSVPFSTTHTWAELRIDGVWMPVDLLLPRALHAWKITTDQVWPERLSPRGLFHRLTATAEPLVAHGDALCRVSFSTGVVS</sequence>
<dbReference type="EMBL" id="JABWGO010000001">
    <property type="protein sequence ID" value="NUW38702.1"/>
    <property type="molecule type" value="Genomic_DNA"/>
</dbReference>
<accession>A0A7Y6M8M4</accession>
<comment type="caution">
    <text evidence="2">The sequence shown here is derived from an EMBL/GenBank/DDBJ whole genome shotgun (WGS) entry which is preliminary data.</text>
</comment>
<name>A0A7Y6M8M4_9ACTN</name>
<gene>
    <name evidence="2" type="ORF">HT134_00970</name>
</gene>
<evidence type="ECO:0000259" key="1">
    <source>
        <dbReference type="SMART" id="SM00460"/>
    </source>
</evidence>
<dbReference type="Gene3D" id="3.10.620.30">
    <property type="match status" value="1"/>
</dbReference>
<dbReference type="SMART" id="SM00460">
    <property type="entry name" value="TGc"/>
    <property type="match status" value="1"/>
</dbReference>
<dbReference type="Proteomes" id="UP000546126">
    <property type="component" value="Unassembled WGS sequence"/>
</dbReference>
<proteinExistence type="predicted"/>
<protein>
    <submittedName>
        <fullName evidence="2">Transglutaminase domain-containing protein</fullName>
    </submittedName>
</protein>
<dbReference type="SUPFAM" id="SSF54001">
    <property type="entry name" value="Cysteine proteinases"/>
    <property type="match status" value="1"/>
</dbReference>
<dbReference type="Pfam" id="PF01841">
    <property type="entry name" value="Transglut_core"/>
    <property type="match status" value="1"/>
</dbReference>
<evidence type="ECO:0000313" key="2">
    <source>
        <dbReference type="EMBL" id="NUW38702.1"/>
    </source>
</evidence>
<feature type="domain" description="Transglutaminase-like" evidence="1">
    <location>
        <begin position="35"/>
        <end position="95"/>
    </location>
</feature>
<organism evidence="2 3">
    <name type="scientific">Nonomuraea rhodomycinica</name>
    <dbReference type="NCBI Taxonomy" id="1712872"/>
    <lineage>
        <taxon>Bacteria</taxon>
        <taxon>Bacillati</taxon>
        <taxon>Actinomycetota</taxon>
        <taxon>Actinomycetes</taxon>
        <taxon>Streptosporangiales</taxon>
        <taxon>Streptosporangiaceae</taxon>
        <taxon>Nonomuraea</taxon>
    </lineage>
</organism>
<dbReference type="RefSeq" id="WP_175598342.1">
    <property type="nucleotide sequence ID" value="NZ_JABWGO010000001.1"/>
</dbReference>